<reference evidence="4" key="1">
    <citation type="submission" date="2021-04" db="EMBL/GenBank/DDBJ databases">
        <authorList>
            <consortium name="Molecular Ecology Group"/>
        </authorList>
    </citation>
    <scope>NUCLEOTIDE SEQUENCE</scope>
</reference>
<comment type="caution">
    <text evidence="4">The sequence shown here is derived from an EMBL/GenBank/DDBJ whole genome shotgun (WGS) entry which is preliminary data.</text>
</comment>
<dbReference type="EMBL" id="CAJHNH020000443">
    <property type="protein sequence ID" value="CAG5117716.1"/>
    <property type="molecule type" value="Genomic_DNA"/>
</dbReference>
<dbReference type="Proteomes" id="UP000678393">
    <property type="component" value="Unassembled WGS sequence"/>
</dbReference>
<dbReference type="OrthoDB" id="5371818at2759"/>
<organism evidence="4 5">
    <name type="scientific">Candidula unifasciata</name>
    <dbReference type="NCBI Taxonomy" id="100452"/>
    <lineage>
        <taxon>Eukaryota</taxon>
        <taxon>Metazoa</taxon>
        <taxon>Spiralia</taxon>
        <taxon>Lophotrochozoa</taxon>
        <taxon>Mollusca</taxon>
        <taxon>Gastropoda</taxon>
        <taxon>Heterobranchia</taxon>
        <taxon>Euthyneura</taxon>
        <taxon>Panpulmonata</taxon>
        <taxon>Eupulmonata</taxon>
        <taxon>Stylommatophora</taxon>
        <taxon>Helicina</taxon>
        <taxon>Helicoidea</taxon>
        <taxon>Geomitridae</taxon>
        <taxon>Candidula</taxon>
    </lineage>
</organism>
<dbReference type="InterPro" id="IPR050383">
    <property type="entry name" value="GlyoxalaseI/FosfomycinResist"/>
</dbReference>
<dbReference type="SUPFAM" id="SSF54593">
    <property type="entry name" value="Glyoxalase/Bleomycin resistance protein/Dihydroxybiphenyl dioxygenase"/>
    <property type="match status" value="1"/>
</dbReference>
<evidence type="ECO:0000259" key="3">
    <source>
        <dbReference type="PROSITE" id="PS51819"/>
    </source>
</evidence>
<keyword evidence="5" id="KW-1185">Reference proteome</keyword>
<protein>
    <recommendedName>
        <fullName evidence="2">Glyoxalase domain-containing protein 5</fullName>
    </recommendedName>
</protein>
<dbReference type="CDD" id="cd07253">
    <property type="entry name" value="GLOD5"/>
    <property type="match status" value="1"/>
</dbReference>
<dbReference type="InterPro" id="IPR004360">
    <property type="entry name" value="Glyas_Fos-R_dOase_dom"/>
</dbReference>
<comment type="similarity">
    <text evidence="1">Belongs to the glyoxalase I family.</text>
</comment>
<sequence length="144" mass="15885">KQQNPSASCHPIRISHLDHLVLTVKDINQTVEFYTKVLGMELIIFNGGRKAVKFGNQKINLHEHHKEIEPKAATPTPGSADLCFIASSDLEQVIEHIKACKVEIIEGPVRRTGAVGPMSSVYIRDPDGNLIEISNYAKPAAHLK</sequence>
<dbReference type="PANTHER" id="PTHR21366:SF14">
    <property type="entry name" value="GLYOXALASE DOMAIN-CONTAINING PROTEIN 5"/>
    <property type="match status" value="1"/>
</dbReference>
<accession>A0A8S3YTQ0</accession>
<dbReference type="PANTHER" id="PTHR21366">
    <property type="entry name" value="GLYOXALASE FAMILY PROTEIN"/>
    <property type="match status" value="1"/>
</dbReference>
<name>A0A8S3YTQ0_9EUPU</name>
<evidence type="ECO:0000256" key="1">
    <source>
        <dbReference type="ARBA" id="ARBA00010363"/>
    </source>
</evidence>
<dbReference type="PROSITE" id="PS51819">
    <property type="entry name" value="VOC"/>
    <property type="match status" value="1"/>
</dbReference>
<evidence type="ECO:0000256" key="2">
    <source>
        <dbReference type="ARBA" id="ARBA00040140"/>
    </source>
</evidence>
<evidence type="ECO:0000313" key="5">
    <source>
        <dbReference type="Proteomes" id="UP000678393"/>
    </source>
</evidence>
<dbReference type="Pfam" id="PF00903">
    <property type="entry name" value="Glyoxalase"/>
    <property type="match status" value="1"/>
</dbReference>
<dbReference type="AlphaFoldDB" id="A0A8S3YTQ0"/>
<gene>
    <name evidence="4" type="ORF">CUNI_LOCUS3274</name>
</gene>
<evidence type="ECO:0000313" key="4">
    <source>
        <dbReference type="EMBL" id="CAG5117716.1"/>
    </source>
</evidence>
<dbReference type="InterPro" id="IPR029068">
    <property type="entry name" value="Glyas_Bleomycin-R_OHBP_Dase"/>
</dbReference>
<dbReference type="Gene3D" id="3.10.180.10">
    <property type="entry name" value="2,3-Dihydroxybiphenyl 1,2-Dioxygenase, domain 1"/>
    <property type="match status" value="1"/>
</dbReference>
<feature type="non-terminal residue" evidence="4">
    <location>
        <position position="1"/>
    </location>
</feature>
<feature type="domain" description="VOC" evidence="3">
    <location>
        <begin position="16"/>
        <end position="136"/>
    </location>
</feature>
<dbReference type="InterPro" id="IPR037523">
    <property type="entry name" value="VOC_core"/>
</dbReference>
<proteinExistence type="inferred from homology"/>